<accession>A0A1G2EQS4</accession>
<evidence type="ECO:0000256" key="5">
    <source>
        <dbReference type="ARBA" id="ARBA00018753"/>
    </source>
</evidence>
<dbReference type="PANTHER" id="PTHR11586:SF37">
    <property type="entry name" value="TRNA-BINDING DOMAIN-CONTAINING PROTEIN"/>
    <property type="match status" value="1"/>
</dbReference>
<organism evidence="18 19">
    <name type="scientific">Candidatus Nealsonbacteria bacterium RIFOXYB1_FULL_40_15</name>
    <dbReference type="NCBI Taxonomy" id="1801677"/>
    <lineage>
        <taxon>Bacteria</taxon>
        <taxon>Candidatus Nealsoniibacteriota</taxon>
    </lineage>
</organism>
<evidence type="ECO:0000259" key="17">
    <source>
        <dbReference type="PROSITE" id="PS50886"/>
    </source>
</evidence>
<dbReference type="STRING" id="1801677.A2365_03590"/>
<evidence type="ECO:0000256" key="11">
    <source>
        <dbReference type="ARBA" id="ARBA00022884"/>
    </source>
</evidence>
<dbReference type="InterPro" id="IPR004495">
    <property type="entry name" value="Met-tRNA-synth_bsu_C"/>
</dbReference>
<dbReference type="GO" id="GO:0000049">
    <property type="term" value="F:tRNA binding"/>
    <property type="evidence" value="ECO:0007669"/>
    <property type="project" value="UniProtKB-UniRule"/>
</dbReference>
<dbReference type="GO" id="GO:0005524">
    <property type="term" value="F:ATP binding"/>
    <property type="evidence" value="ECO:0007669"/>
    <property type="project" value="UniProtKB-KW"/>
</dbReference>
<dbReference type="Pfam" id="PF01588">
    <property type="entry name" value="tRNA_bind"/>
    <property type="match status" value="1"/>
</dbReference>
<dbReference type="AlphaFoldDB" id="A0A1G2EQS4"/>
<evidence type="ECO:0000256" key="12">
    <source>
        <dbReference type="ARBA" id="ARBA00022917"/>
    </source>
</evidence>
<evidence type="ECO:0000256" key="8">
    <source>
        <dbReference type="ARBA" id="ARBA00022598"/>
    </source>
</evidence>
<dbReference type="EMBL" id="MHMM01000004">
    <property type="protein sequence ID" value="OGZ27700.1"/>
    <property type="molecule type" value="Genomic_DNA"/>
</dbReference>
<dbReference type="NCBIfam" id="TIGR00399">
    <property type="entry name" value="metG_C_term"/>
    <property type="match status" value="1"/>
</dbReference>
<dbReference type="GO" id="GO:0004825">
    <property type="term" value="F:methionine-tRNA ligase activity"/>
    <property type="evidence" value="ECO:0007669"/>
    <property type="project" value="UniProtKB-EC"/>
</dbReference>
<dbReference type="InterPro" id="IPR012340">
    <property type="entry name" value="NA-bd_OB-fold"/>
</dbReference>
<feature type="domain" description="TRNA-binding" evidence="17">
    <location>
        <begin position="6"/>
        <end position="106"/>
    </location>
</feature>
<dbReference type="PANTHER" id="PTHR11586">
    <property type="entry name" value="TRNA-AMINOACYLATION COFACTOR ARC1 FAMILY MEMBER"/>
    <property type="match status" value="1"/>
</dbReference>
<comment type="function">
    <text evidence="1">Is required not only for elongation of protein synthesis but also for the initiation of all mRNA translation through initiator tRNA(fMet) aminoacylation.</text>
</comment>
<evidence type="ECO:0000256" key="15">
    <source>
        <dbReference type="ARBA" id="ARBA00047364"/>
    </source>
</evidence>
<proteinExistence type="predicted"/>
<dbReference type="GO" id="GO:0005737">
    <property type="term" value="C:cytoplasm"/>
    <property type="evidence" value="ECO:0007669"/>
    <property type="project" value="UniProtKB-SubCell"/>
</dbReference>
<dbReference type="GO" id="GO:0006431">
    <property type="term" value="P:methionyl-tRNA aminoacylation"/>
    <property type="evidence" value="ECO:0007669"/>
    <property type="project" value="InterPro"/>
</dbReference>
<sequence>MINFEDFKKIDIRVGEILNAEKIEGSDKLLKLQVGFGEETKQIVAGIGRSYDLEYLKGKQIPFVVNLEPKTLMGIESQGMILAADNQGEPVLLVPDKEVLNGSIVK</sequence>
<protein>
    <recommendedName>
        <fullName evidence="5">Methionine--tRNA ligase</fullName>
        <ecNumber evidence="4">6.1.1.10</ecNumber>
    </recommendedName>
    <alternativeName>
        <fullName evidence="14">Methionyl-tRNA synthetase</fullName>
    </alternativeName>
</protein>
<dbReference type="FunFam" id="2.40.50.140:FF:000042">
    <property type="entry name" value="Methionine--tRNA ligase"/>
    <property type="match status" value="1"/>
</dbReference>
<comment type="subunit">
    <text evidence="3">Homodimer.</text>
</comment>
<comment type="subcellular location">
    <subcellularLocation>
        <location evidence="2">Cytoplasm</location>
    </subcellularLocation>
</comment>
<evidence type="ECO:0000256" key="2">
    <source>
        <dbReference type="ARBA" id="ARBA00004496"/>
    </source>
</evidence>
<evidence type="ECO:0000256" key="10">
    <source>
        <dbReference type="ARBA" id="ARBA00022840"/>
    </source>
</evidence>
<evidence type="ECO:0000256" key="14">
    <source>
        <dbReference type="ARBA" id="ARBA00030904"/>
    </source>
</evidence>
<dbReference type="Gene3D" id="2.40.50.140">
    <property type="entry name" value="Nucleic acid-binding proteins"/>
    <property type="match status" value="1"/>
</dbReference>
<evidence type="ECO:0000256" key="9">
    <source>
        <dbReference type="ARBA" id="ARBA00022741"/>
    </source>
</evidence>
<evidence type="ECO:0000256" key="16">
    <source>
        <dbReference type="PROSITE-ProRule" id="PRU00209"/>
    </source>
</evidence>
<gene>
    <name evidence="18" type="ORF">A2365_03590</name>
</gene>
<dbReference type="PROSITE" id="PS50886">
    <property type="entry name" value="TRBD"/>
    <property type="match status" value="1"/>
</dbReference>
<dbReference type="CDD" id="cd02800">
    <property type="entry name" value="tRNA_bind_EcMetRS_like"/>
    <property type="match status" value="1"/>
</dbReference>
<evidence type="ECO:0000256" key="3">
    <source>
        <dbReference type="ARBA" id="ARBA00011738"/>
    </source>
</evidence>
<keyword evidence="7 16" id="KW-0820">tRNA-binding</keyword>
<evidence type="ECO:0000256" key="6">
    <source>
        <dbReference type="ARBA" id="ARBA00022490"/>
    </source>
</evidence>
<dbReference type="InterPro" id="IPR051270">
    <property type="entry name" value="Tyrosine-tRNA_ligase_regulator"/>
</dbReference>
<keyword evidence="8 18" id="KW-0436">Ligase</keyword>
<keyword evidence="11 16" id="KW-0694">RNA-binding</keyword>
<keyword evidence="6" id="KW-0963">Cytoplasm</keyword>
<dbReference type="Proteomes" id="UP000177740">
    <property type="component" value="Unassembled WGS sequence"/>
</dbReference>
<evidence type="ECO:0000256" key="4">
    <source>
        <dbReference type="ARBA" id="ARBA00012838"/>
    </source>
</evidence>
<dbReference type="SUPFAM" id="SSF50249">
    <property type="entry name" value="Nucleic acid-binding proteins"/>
    <property type="match status" value="1"/>
</dbReference>
<evidence type="ECO:0000256" key="13">
    <source>
        <dbReference type="ARBA" id="ARBA00023146"/>
    </source>
</evidence>
<evidence type="ECO:0000256" key="7">
    <source>
        <dbReference type="ARBA" id="ARBA00022555"/>
    </source>
</evidence>
<keyword evidence="13" id="KW-0030">Aminoacyl-tRNA synthetase</keyword>
<evidence type="ECO:0000256" key="1">
    <source>
        <dbReference type="ARBA" id="ARBA00003314"/>
    </source>
</evidence>
<evidence type="ECO:0000313" key="19">
    <source>
        <dbReference type="Proteomes" id="UP000177740"/>
    </source>
</evidence>
<keyword evidence="10" id="KW-0067">ATP-binding</keyword>
<reference evidence="18 19" key="1">
    <citation type="journal article" date="2016" name="Nat. Commun.">
        <title>Thousands of microbial genomes shed light on interconnected biogeochemical processes in an aquifer system.</title>
        <authorList>
            <person name="Anantharaman K."/>
            <person name="Brown C.T."/>
            <person name="Hug L.A."/>
            <person name="Sharon I."/>
            <person name="Castelle C.J."/>
            <person name="Probst A.J."/>
            <person name="Thomas B.C."/>
            <person name="Singh A."/>
            <person name="Wilkins M.J."/>
            <person name="Karaoz U."/>
            <person name="Brodie E.L."/>
            <person name="Williams K.H."/>
            <person name="Hubbard S.S."/>
            <person name="Banfield J.F."/>
        </authorList>
    </citation>
    <scope>NUCLEOTIDE SEQUENCE [LARGE SCALE GENOMIC DNA]</scope>
</reference>
<comment type="catalytic activity">
    <reaction evidence="15">
        <text>tRNA(Met) + L-methionine + ATP = L-methionyl-tRNA(Met) + AMP + diphosphate</text>
        <dbReference type="Rhea" id="RHEA:13481"/>
        <dbReference type="Rhea" id="RHEA-COMP:9667"/>
        <dbReference type="Rhea" id="RHEA-COMP:9698"/>
        <dbReference type="ChEBI" id="CHEBI:30616"/>
        <dbReference type="ChEBI" id="CHEBI:33019"/>
        <dbReference type="ChEBI" id="CHEBI:57844"/>
        <dbReference type="ChEBI" id="CHEBI:78442"/>
        <dbReference type="ChEBI" id="CHEBI:78530"/>
        <dbReference type="ChEBI" id="CHEBI:456215"/>
        <dbReference type="EC" id="6.1.1.10"/>
    </reaction>
</comment>
<dbReference type="EC" id="6.1.1.10" evidence="4"/>
<comment type="caution">
    <text evidence="18">The sequence shown here is derived from an EMBL/GenBank/DDBJ whole genome shotgun (WGS) entry which is preliminary data.</text>
</comment>
<name>A0A1G2EQS4_9BACT</name>
<dbReference type="InterPro" id="IPR002547">
    <property type="entry name" value="tRNA-bd_dom"/>
</dbReference>
<keyword evidence="9" id="KW-0547">Nucleotide-binding</keyword>
<keyword evidence="12" id="KW-0648">Protein biosynthesis</keyword>
<evidence type="ECO:0000313" key="18">
    <source>
        <dbReference type="EMBL" id="OGZ27700.1"/>
    </source>
</evidence>